<dbReference type="STRING" id="553218.CAMRE0001_3091"/>
<sequence>MLNFKMGRANVKFYKAAKRNKSAFKVSKIVKFGICGGDKFEAAVTRLI</sequence>
<dbReference type="RefSeq" id="WP_002945489.1">
    <property type="nucleotide sequence ID" value="NZ_ACFU01000029.1"/>
</dbReference>
<gene>
    <name evidence="1" type="ORF">CAMRE0001_3091</name>
</gene>
<proteinExistence type="predicted"/>
<dbReference type="Proteomes" id="UP000003082">
    <property type="component" value="Unassembled WGS sequence"/>
</dbReference>
<protein>
    <submittedName>
        <fullName evidence="1">Uncharacterized protein</fullName>
    </submittedName>
</protein>
<reference evidence="1 2" key="1">
    <citation type="submission" date="2008-08" db="EMBL/GenBank/DDBJ databases">
        <authorList>
            <person name="Madupu R."/>
            <person name="Durkin A.S."/>
            <person name="Torralba M."/>
            <person name="Methe B."/>
            <person name="Sutton G.G."/>
            <person name="Strausberg R.L."/>
            <person name="Nelson K.E."/>
        </authorList>
    </citation>
    <scope>NUCLEOTIDE SEQUENCE [LARGE SCALE GENOMIC DNA]</scope>
    <source>
        <strain evidence="1 2">RM3267</strain>
    </source>
</reference>
<evidence type="ECO:0000313" key="1">
    <source>
        <dbReference type="EMBL" id="EEF13049.1"/>
    </source>
</evidence>
<organism evidence="1 2">
    <name type="scientific">Campylobacter rectus RM3267</name>
    <dbReference type="NCBI Taxonomy" id="553218"/>
    <lineage>
        <taxon>Bacteria</taxon>
        <taxon>Pseudomonadati</taxon>
        <taxon>Campylobacterota</taxon>
        <taxon>Epsilonproteobacteria</taxon>
        <taxon>Campylobacterales</taxon>
        <taxon>Campylobacteraceae</taxon>
        <taxon>Campylobacter</taxon>
    </lineage>
</organism>
<comment type="caution">
    <text evidence="1">The sequence shown here is derived from an EMBL/GenBank/DDBJ whole genome shotgun (WGS) entry which is preliminary data.</text>
</comment>
<keyword evidence="2" id="KW-1185">Reference proteome</keyword>
<dbReference type="EMBL" id="ACFU01000029">
    <property type="protein sequence ID" value="EEF13049.1"/>
    <property type="molecule type" value="Genomic_DNA"/>
</dbReference>
<evidence type="ECO:0000313" key="2">
    <source>
        <dbReference type="Proteomes" id="UP000003082"/>
    </source>
</evidence>
<accession>B9D4P6</accession>
<name>B9D4P6_CAMRE</name>
<dbReference type="AlphaFoldDB" id="B9D4P6"/>